<dbReference type="EMBL" id="CADCUH010000167">
    <property type="protein sequence ID" value="CAA9359909.1"/>
    <property type="molecule type" value="Genomic_DNA"/>
</dbReference>
<protein>
    <submittedName>
        <fullName evidence="2">Uncharacterized protein</fullName>
    </submittedName>
</protein>
<feature type="region of interest" description="Disordered" evidence="1">
    <location>
        <begin position="49"/>
        <end position="81"/>
    </location>
</feature>
<sequence>MRGGPLGGLGSHRDSSLSPVACAARRRPVVRGRPGGPAAVGLRSVAADARGGGDRRSVTCGSAGRGDEVSRMSPVSTIGPF</sequence>
<evidence type="ECO:0000256" key="1">
    <source>
        <dbReference type="SAM" id="MobiDB-lite"/>
    </source>
</evidence>
<dbReference type="AlphaFoldDB" id="A0A6J4MH69"/>
<accession>A0A6J4MH69</accession>
<reference evidence="2" key="1">
    <citation type="submission" date="2020-02" db="EMBL/GenBank/DDBJ databases">
        <authorList>
            <person name="Meier V. D."/>
        </authorList>
    </citation>
    <scope>NUCLEOTIDE SEQUENCE</scope>
    <source>
        <strain evidence="2">AVDCRST_MAG36</strain>
    </source>
</reference>
<organism evidence="2">
    <name type="scientific">uncultured Nocardioidaceae bacterium</name>
    <dbReference type="NCBI Taxonomy" id="253824"/>
    <lineage>
        <taxon>Bacteria</taxon>
        <taxon>Bacillati</taxon>
        <taxon>Actinomycetota</taxon>
        <taxon>Actinomycetes</taxon>
        <taxon>Propionibacteriales</taxon>
        <taxon>Nocardioidaceae</taxon>
        <taxon>environmental samples</taxon>
    </lineage>
</organism>
<feature type="region of interest" description="Disordered" evidence="1">
    <location>
        <begin position="1"/>
        <end position="25"/>
    </location>
</feature>
<gene>
    <name evidence="2" type="ORF">AVDCRST_MAG36-2552</name>
</gene>
<evidence type="ECO:0000313" key="2">
    <source>
        <dbReference type="EMBL" id="CAA9359909.1"/>
    </source>
</evidence>
<feature type="compositionally biased region" description="Gly residues" evidence="1">
    <location>
        <begin position="1"/>
        <end position="10"/>
    </location>
</feature>
<name>A0A6J4MH69_9ACTN</name>
<proteinExistence type="predicted"/>